<keyword evidence="3" id="KW-1185">Reference proteome</keyword>
<evidence type="ECO:0000313" key="3">
    <source>
        <dbReference type="Proteomes" id="UP001233999"/>
    </source>
</evidence>
<name>A0AAD8AED0_DIPPU</name>
<protein>
    <submittedName>
        <fullName evidence="2">Uncharacterized protein</fullName>
    </submittedName>
</protein>
<gene>
    <name evidence="2" type="ORF">L9F63_012638</name>
</gene>
<sequence length="50" mass="5618">RERQSALSAPERRKTKTKASKDVKESALSAPELRKTKAIGERPPELRKTS</sequence>
<dbReference type="Proteomes" id="UP001233999">
    <property type="component" value="Unassembled WGS sequence"/>
</dbReference>
<dbReference type="EMBL" id="JASPKZ010001994">
    <property type="protein sequence ID" value="KAJ9596363.1"/>
    <property type="molecule type" value="Genomic_DNA"/>
</dbReference>
<evidence type="ECO:0000256" key="1">
    <source>
        <dbReference type="SAM" id="MobiDB-lite"/>
    </source>
</evidence>
<organism evidence="2 3">
    <name type="scientific">Diploptera punctata</name>
    <name type="common">Pacific beetle cockroach</name>
    <dbReference type="NCBI Taxonomy" id="6984"/>
    <lineage>
        <taxon>Eukaryota</taxon>
        <taxon>Metazoa</taxon>
        <taxon>Ecdysozoa</taxon>
        <taxon>Arthropoda</taxon>
        <taxon>Hexapoda</taxon>
        <taxon>Insecta</taxon>
        <taxon>Pterygota</taxon>
        <taxon>Neoptera</taxon>
        <taxon>Polyneoptera</taxon>
        <taxon>Dictyoptera</taxon>
        <taxon>Blattodea</taxon>
        <taxon>Blaberoidea</taxon>
        <taxon>Blaberidae</taxon>
        <taxon>Diplopterinae</taxon>
        <taxon>Diploptera</taxon>
    </lineage>
</organism>
<feature type="region of interest" description="Disordered" evidence="1">
    <location>
        <begin position="1"/>
        <end position="50"/>
    </location>
</feature>
<reference evidence="2" key="2">
    <citation type="submission" date="2023-05" db="EMBL/GenBank/DDBJ databases">
        <authorList>
            <person name="Fouks B."/>
        </authorList>
    </citation>
    <scope>NUCLEOTIDE SEQUENCE</scope>
    <source>
        <strain evidence="2">Stay&amp;Tobe</strain>
        <tissue evidence="2">Testes</tissue>
    </source>
</reference>
<feature type="non-terminal residue" evidence="2">
    <location>
        <position position="50"/>
    </location>
</feature>
<evidence type="ECO:0000313" key="2">
    <source>
        <dbReference type="EMBL" id="KAJ9596363.1"/>
    </source>
</evidence>
<accession>A0AAD8AED0</accession>
<reference evidence="2" key="1">
    <citation type="journal article" date="2023" name="IScience">
        <title>Live-bearing cockroach genome reveals convergent evolutionary mechanisms linked to viviparity in insects and beyond.</title>
        <authorList>
            <person name="Fouks B."/>
            <person name="Harrison M.C."/>
            <person name="Mikhailova A.A."/>
            <person name="Marchal E."/>
            <person name="English S."/>
            <person name="Carruthers M."/>
            <person name="Jennings E.C."/>
            <person name="Chiamaka E.L."/>
            <person name="Frigard R.A."/>
            <person name="Pippel M."/>
            <person name="Attardo G.M."/>
            <person name="Benoit J.B."/>
            <person name="Bornberg-Bauer E."/>
            <person name="Tobe S.S."/>
        </authorList>
    </citation>
    <scope>NUCLEOTIDE SEQUENCE</scope>
    <source>
        <strain evidence="2">Stay&amp;Tobe</strain>
    </source>
</reference>
<feature type="non-terminal residue" evidence="2">
    <location>
        <position position="1"/>
    </location>
</feature>
<feature type="compositionally biased region" description="Basic and acidic residues" evidence="1">
    <location>
        <begin position="32"/>
        <end position="50"/>
    </location>
</feature>
<comment type="caution">
    <text evidence="2">The sequence shown here is derived from an EMBL/GenBank/DDBJ whole genome shotgun (WGS) entry which is preliminary data.</text>
</comment>
<proteinExistence type="predicted"/>
<dbReference type="AlphaFoldDB" id="A0AAD8AED0"/>